<dbReference type="OrthoDB" id="2919307at2"/>
<dbReference type="AlphaFoldDB" id="A0A0M0KTE1"/>
<organism evidence="1 2">
    <name type="scientific">Priestia koreensis</name>
    <dbReference type="NCBI Taxonomy" id="284581"/>
    <lineage>
        <taxon>Bacteria</taxon>
        <taxon>Bacillati</taxon>
        <taxon>Bacillota</taxon>
        <taxon>Bacilli</taxon>
        <taxon>Bacillales</taxon>
        <taxon>Bacillaceae</taxon>
        <taxon>Priestia</taxon>
    </lineage>
</organism>
<gene>
    <name evidence="1" type="ORF">AMD01_18930</name>
</gene>
<evidence type="ECO:0000313" key="2">
    <source>
        <dbReference type="Proteomes" id="UP000037558"/>
    </source>
</evidence>
<sequence length="232" mass="28142">MEEIMTKVLKDERLDDYPIFQKFCLLKEKGLRKESFNYLSSFINEATGWEEKKREHFVCWLFGLFEGSDHIHHLLVYPLEENVLKPILNTWMKKDPKDSRPFRWYGLFLQTENRIEYLNKAIELGGKSEQLAVLKLINLHFDSLWFSFHHLSEDLYLGNVEEDLLLISTLQLLNNKVECQQRRKTVETDINYYRELLNDWIEFESEQENDFVQWCKNRGKDYPWTTAYYYEK</sequence>
<reference evidence="2" key="1">
    <citation type="submission" date="2015-08" db="EMBL/GenBank/DDBJ databases">
        <title>Fjat-14210 dsm16467.</title>
        <authorList>
            <person name="Liu B."/>
            <person name="Wang J."/>
            <person name="Zhu Y."/>
            <person name="Liu G."/>
            <person name="Chen Q."/>
            <person name="Chen Z."/>
            <person name="Lan J."/>
            <person name="Che J."/>
            <person name="Ge C."/>
            <person name="Shi H."/>
            <person name="Pan Z."/>
            <person name="Liu X."/>
        </authorList>
    </citation>
    <scope>NUCLEOTIDE SEQUENCE [LARGE SCALE GENOMIC DNA]</scope>
    <source>
        <strain evidence="2">DSM 16467</strain>
    </source>
</reference>
<dbReference type="PATRIC" id="fig|284581.3.peg.62"/>
<keyword evidence="2" id="KW-1185">Reference proteome</keyword>
<dbReference type="EMBL" id="LILC01000028">
    <property type="protein sequence ID" value="KOO41882.1"/>
    <property type="molecule type" value="Genomic_DNA"/>
</dbReference>
<dbReference type="Proteomes" id="UP000037558">
    <property type="component" value="Unassembled WGS sequence"/>
</dbReference>
<comment type="caution">
    <text evidence="1">The sequence shown here is derived from an EMBL/GenBank/DDBJ whole genome shotgun (WGS) entry which is preliminary data.</text>
</comment>
<protein>
    <submittedName>
        <fullName evidence="1">Uncharacterized protein</fullName>
    </submittedName>
</protein>
<evidence type="ECO:0000313" key="1">
    <source>
        <dbReference type="EMBL" id="KOO41882.1"/>
    </source>
</evidence>
<proteinExistence type="predicted"/>
<dbReference type="RefSeq" id="WP_053403016.1">
    <property type="nucleotide sequence ID" value="NZ_LILC01000028.1"/>
</dbReference>
<accession>A0A0M0KTE1</accession>
<name>A0A0M0KTE1_9BACI</name>